<dbReference type="STRING" id="714943.Mucpa_5239"/>
<keyword evidence="3" id="KW-1185">Reference proteome</keyword>
<name>H1Y5G2_9SPHI</name>
<feature type="transmembrane region" description="Helical" evidence="1">
    <location>
        <begin position="205"/>
        <end position="229"/>
    </location>
</feature>
<dbReference type="HOGENOM" id="CLU_053247_2_1_10"/>
<dbReference type="Proteomes" id="UP000002774">
    <property type="component" value="Chromosome"/>
</dbReference>
<proteinExistence type="predicted"/>
<feature type="transmembrane region" description="Helical" evidence="1">
    <location>
        <begin position="241"/>
        <end position="262"/>
    </location>
</feature>
<dbReference type="RefSeq" id="WP_008510436.1">
    <property type="nucleotide sequence ID" value="NZ_CM001403.1"/>
</dbReference>
<dbReference type="eggNOG" id="COG2215">
    <property type="taxonomic scope" value="Bacteria"/>
</dbReference>
<feature type="transmembrane region" description="Helical" evidence="1">
    <location>
        <begin position="28"/>
        <end position="50"/>
    </location>
</feature>
<feature type="transmembrane region" description="Helical" evidence="1">
    <location>
        <begin position="100"/>
        <end position="119"/>
    </location>
</feature>
<feature type="transmembrane region" description="Helical" evidence="1">
    <location>
        <begin position="71"/>
        <end position="94"/>
    </location>
</feature>
<dbReference type="EMBL" id="CM001403">
    <property type="protein sequence ID" value="EHQ29314.1"/>
    <property type="molecule type" value="Genomic_DNA"/>
</dbReference>
<dbReference type="OrthoDB" id="9811044at2"/>
<gene>
    <name evidence="2" type="ORF">Mucpa_5239</name>
</gene>
<keyword evidence="1" id="KW-1133">Transmembrane helix</keyword>
<dbReference type="PANTHER" id="PTHR33876">
    <property type="entry name" value="UNNAMED PRODUCT"/>
    <property type="match status" value="1"/>
</dbReference>
<reference evidence="2" key="1">
    <citation type="submission" date="2011-09" db="EMBL/GenBank/DDBJ databases">
        <title>The permanent draft genome of Mucilaginibacter paludis DSM 18603.</title>
        <authorList>
            <consortium name="US DOE Joint Genome Institute (JGI-PGF)"/>
            <person name="Lucas S."/>
            <person name="Han J."/>
            <person name="Lapidus A."/>
            <person name="Bruce D."/>
            <person name="Goodwin L."/>
            <person name="Pitluck S."/>
            <person name="Peters L."/>
            <person name="Kyrpides N."/>
            <person name="Mavromatis K."/>
            <person name="Ivanova N."/>
            <person name="Mikhailova N."/>
            <person name="Held B."/>
            <person name="Detter J.C."/>
            <person name="Tapia R."/>
            <person name="Han C."/>
            <person name="Land M."/>
            <person name="Hauser L."/>
            <person name="Markowitz V."/>
            <person name="Cheng J.-F."/>
            <person name="Hugenholtz P."/>
            <person name="Woyke T."/>
            <person name="Wu D."/>
            <person name="Tindall B."/>
            <person name="Brambilla E."/>
            <person name="Klenk H.-P."/>
            <person name="Eisen J.A."/>
        </authorList>
    </citation>
    <scope>NUCLEOTIDE SEQUENCE [LARGE SCALE GENOMIC DNA]</scope>
    <source>
        <strain evidence="2">DSM 18603</strain>
    </source>
</reference>
<dbReference type="InterPro" id="IPR052776">
    <property type="entry name" value="Chloro_ReproSupport/MetalTrans"/>
</dbReference>
<organism evidence="2 3">
    <name type="scientific">Mucilaginibacter paludis DSM 18603</name>
    <dbReference type="NCBI Taxonomy" id="714943"/>
    <lineage>
        <taxon>Bacteria</taxon>
        <taxon>Pseudomonadati</taxon>
        <taxon>Bacteroidota</taxon>
        <taxon>Sphingobacteriia</taxon>
        <taxon>Sphingobacteriales</taxon>
        <taxon>Sphingobacteriaceae</taxon>
        <taxon>Mucilaginibacter</taxon>
    </lineage>
</organism>
<feature type="transmembrane region" description="Helical" evidence="1">
    <location>
        <begin position="175"/>
        <end position="199"/>
    </location>
</feature>
<dbReference type="PANTHER" id="PTHR33876:SF4">
    <property type="entry name" value="CHLOROPLAST PROTEIN FOR GROWTH AND FERTILITY 2"/>
    <property type="match status" value="1"/>
</dbReference>
<keyword evidence="1" id="KW-0812">Transmembrane</keyword>
<evidence type="ECO:0000313" key="3">
    <source>
        <dbReference type="Proteomes" id="UP000002774"/>
    </source>
</evidence>
<accession>H1Y5G2</accession>
<sequence length="268" mass="29763">MNKLNTLNSTLRLSHITNIVFKQNNMLFTFPLLLTIYAGFTHAFEADHLLAVSNIVSRRNRIWLSMKDGAFWGLGHSSTIFLIGILMILFKVGISEHSFHYFEAAVGAMLIILAIYRLIQFGRGKNILLHQHQHAHNYAPRAYQKSPVYLATQYTLKPLPYYAQPIHTHHHTHKLAYGVGLVHGLAGSGALVVLVMAQIKSPVHGLFYLLVFSVGCIGGMLVAAGLFSVPFSKKLIQAPTLQSLLIVATSILCLVYGGKVIYDNLMLL</sequence>
<keyword evidence="1" id="KW-0472">Membrane</keyword>
<evidence type="ECO:0000313" key="2">
    <source>
        <dbReference type="EMBL" id="EHQ29314.1"/>
    </source>
</evidence>
<dbReference type="AlphaFoldDB" id="H1Y5G2"/>
<protein>
    <submittedName>
        <fullName evidence="2">High-affinity nickel-transporter</fullName>
    </submittedName>
</protein>
<evidence type="ECO:0000256" key="1">
    <source>
        <dbReference type="SAM" id="Phobius"/>
    </source>
</evidence>